<dbReference type="CDD" id="cd05483">
    <property type="entry name" value="retropepsin_like_bacteria"/>
    <property type="match status" value="1"/>
</dbReference>
<keyword evidence="3" id="KW-1185">Reference proteome</keyword>
<dbReference type="EMBL" id="BBIO01000007">
    <property type="protein sequence ID" value="GAK45200.1"/>
    <property type="molecule type" value="Genomic_DNA"/>
</dbReference>
<dbReference type="InterPro" id="IPR034122">
    <property type="entry name" value="Retropepsin-like_bacterial"/>
</dbReference>
<protein>
    <submittedName>
        <fullName evidence="2">Conserved protein</fullName>
    </submittedName>
</protein>
<keyword evidence="1" id="KW-0472">Membrane</keyword>
<dbReference type="STRING" id="1333998.M2A_1699"/>
<dbReference type="AlphaFoldDB" id="A0A081BAY2"/>
<dbReference type="Gene3D" id="2.40.70.10">
    <property type="entry name" value="Acid Proteases"/>
    <property type="match status" value="1"/>
</dbReference>
<dbReference type="Pfam" id="PF13975">
    <property type="entry name" value="gag-asp_proteas"/>
    <property type="match status" value="1"/>
</dbReference>
<accession>A0A081BAY2</accession>
<dbReference type="GO" id="GO:0006508">
    <property type="term" value="P:proteolysis"/>
    <property type="evidence" value="ECO:0007669"/>
    <property type="project" value="InterPro"/>
</dbReference>
<feature type="transmembrane region" description="Helical" evidence="1">
    <location>
        <begin position="40"/>
        <end position="58"/>
    </location>
</feature>
<dbReference type="NCBIfam" id="TIGR02281">
    <property type="entry name" value="clan_AA_DTGA"/>
    <property type="match status" value="1"/>
</dbReference>
<dbReference type="RefSeq" id="WP_052379328.1">
    <property type="nucleotide sequence ID" value="NZ_BBIO01000007.1"/>
</dbReference>
<name>A0A081BAY2_9HYPH</name>
<dbReference type="GO" id="GO:0004190">
    <property type="term" value="F:aspartic-type endopeptidase activity"/>
    <property type="evidence" value="ECO:0007669"/>
    <property type="project" value="InterPro"/>
</dbReference>
<keyword evidence="1" id="KW-0812">Transmembrane</keyword>
<organism evidence="2 3">
    <name type="scientific">Tepidicaulis marinus</name>
    <dbReference type="NCBI Taxonomy" id="1333998"/>
    <lineage>
        <taxon>Bacteria</taxon>
        <taxon>Pseudomonadati</taxon>
        <taxon>Pseudomonadota</taxon>
        <taxon>Alphaproteobacteria</taxon>
        <taxon>Hyphomicrobiales</taxon>
        <taxon>Parvibaculaceae</taxon>
        <taxon>Tepidicaulis</taxon>
    </lineage>
</organism>
<sequence length="231" mass="25053">MRDNRWTWLGLFGLALAALIYVLHSRYPGVLGQEDAQMRLVYAVALLSFVGGSFVLGWRGSAGLALKQALIWITIALGLIIGYGYRDVFYSLGTQVRSELAPASPQQTGPGTVTLASTRNGHFLADALINGTHVRLLVDTGASDVALTMEDARRLGFKPQELSYTVPYQTANGLAFAARVTLDEIKLGPITQRNVRASVMSQGLDQSLLGMSFLGQLRSLEVQGSRLILKQ</sequence>
<dbReference type="InterPro" id="IPR011969">
    <property type="entry name" value="Clan_AA_Asp_peptidase_C"/>
</dbReference>
<dbReference type="SUPFAM" id="SSF50630">
    <property type="entry name" value="Acid proteases"/>
    <property type="match status" value="1"/>
</dbReference>
<dbReference type="InterPro" id="IPR001969">
    <property type="entry name" value="Aspartic_peptidase_AS"/>
</dbReference>
<dbReference type="PROSITE" id="PS00141">
    <property type="entry name" value="ASP_PROTEASE"/>
    <property type="match status" value="1"/>
</dbReference>
<evidence type="ECO:0000313" key="2">
    <source>
        <dbReference type="EMBL" id="GAK45200.1"/>
    </source>
</evidence>
<dbReference type="eggNOG" id="COG3577">
    <property type="taxonomic scope" value="Bacteria"/>
</dbReference>
<comment type="caution">
    <text evidence="2">The sequence shown here is derived from an EMBL/GenBank/DDBJ whole genome shotgun (WGS) entry which is preliminary data.</text>
</comment>
<evidence type="ECO:0000256" key="1">
    <source>
        <dbReference type="SAM" id="Phobius"/>
    </source>
</evidence>
<gene>
    <name evidence="2" type="ORF">M2A_1699</name>
</gene>
<dbReference type="Proteomes" id="UP000028702">
    <property type="component" value="Unassembled WGS sequence"/>
</dbReference>
<feature type="transmembrane region" description="Helical" evidence="1">
    <location>
        <begin position="64"/>
        <end position="85"/>
    </location>
</feature>
<keyword evidence="1" id="KW-1133">Transmembrane helix</keyword>
<evidence type="ECO:0000313" key="3">
    <source>
        <dbReference type="Proteomes" id="UP000028702"/>
    </source>
</evidence>
<feature type="transmembrane region" description="Helical" evidence="1">
    <location>
        <begin position="6"/>
        <end position="24"/>
    </location>
</feature>
<proteinExistence type="predicted"/>
<dbReference type="InterPro" id="IPR021109">
    <property type="entry name" value="Peptidase_aspartic_dom_sf"/>
</dbReference>
<reference evidence="2 3" key="1">
    <citation type="submission" date="2014-07" db="EMBL/GenBank/DDBJ databases">
        <title>Tepidicaulis marinum gen. nov., sp. nov., a novel marine bacterium denitrifying nitrate to nitrous oxide strictly under microaerobic conditions.</title>
        <authorList>
            <person name="Takeuchi M."/>
            <person name="Yamagishi T."/>
            <person name="Kamagata Y."/>
            <person name="Oshima K."/>
            <person name="Hattori M."/>
            <person name="Katayama T."/>
            <person name="Hanada S."/>
            <person name="Tamaki H."/>
            <person name="Marumo K."/>
            <person name="Maeda H."/>
            <person name="Nedachi M."/>
            <person name="Iwasaki W."/>
            <person name="Suwa Y."/>
            <person name="Sakata S."/>
        </authorList>
    </citation>
    <scope>NUCLEOTIDE SEQUENCE [LARGE SCALE GENOMIC DNA]</scope>
    <source>
        <strain evidence="2 3">MA2</strain>
    </source>
</reference>